<sequence length="90" mass="10300">MPRFVKQAYMQRLIKSVPMKKFSPPQMKEVSFPTPHTLHPTPSFKSGQETKTSYWIERGDGMLLFKTDSLEAAESIIGQHPLIENGCVEY</sequence>
<protein>
    <submittedName>
        <fullName evidence="2">DNA gyrase subunit A</fullName>
        <ecNumber evidence="2">5.99.1.3</ecNumber>
    </submittedName>
</protein>
<feature type="region of interest" description="Disordered" evidence="1">
    <location>
        <begin position="25"/>
        <end position="49"/>
    </location>
</feature>
<keyword evidence="2" id="KW-0413">Isomerase</keyword>
<organism evidence="2 3">
    <name type="scientific">Microcystis aeruginosa NIES-44</name>
    <dbReference type="NCBI Taxonomy" id="449439"/>
    <lineage>
        <taxon>Bacteria</taxon>
        <taxon>Bacillati</taxon>
        <taxon>Cyanobacteriota</taxon>
        <taxon>Cyanophyceae</taxon>
        <taxon>Oscillatoriophycideae</taxon>
        <taxon>Chroococcales</taxon>
        <taxon>Microcystaceae</taxon>
        <taxon>Microcystis</taxon>
    </lineage>
</organism>
<reference evidence="3" key="1">
    <citation type="journal article" date="2015" name="Genome">
        <title>Whole Genome Sequence of the Non-Microcystin-Producing Microcystis aeruginosa Strain NIES-44.</title>
        <authorList>
            <person name="Okano K."/>
            <person name="Miyata N."/>
            <person name="Ozaki Y."/>
        </authorList>
    </citation>
    <scope>NUCLEOTIDE SEQUENCE [LARGE SCALE GENOMIC DNA]</scope>
    <source>
        <strain evidence="3">NIES-44</strain>
    </source>
</reference>
<name>A0A0A1VU93_MICAE</name>
<accession>A0A0A1VU93</accession>
<dbReference type="Proteomes" id="UP000030321">
    <property type="component" value="Unassembled WGS sequence"/>
</dbReference>
<gene>
    <name evidence="2" type="ORF">N44_01982</name>
</gene>
<dbReference type="GO" id="GO:0016853">
    <property type="term" value="F:isomerase activity"/>
    <property type="evidence" value="ECO:0007669"/>
    <property type="project" value="UniProtKB-KW"/>
</dbReference>
<dbReference type="AlphaFoldDB" id="A0A0A1VU93"/>
<dbReference type="EC" id="5.99.1.3" evidence="2"/>
<proteinExistence type="predicted"/>
<evidence type="ECO:0000313" key="3">
    <source>
        <dbReference type="Proteomes" id="UP000030321"/>
    </source>
</evidence>
<evidence type="ECO:0000313" key="2">
    <source>
        <dbReference type="EMBL" id="GAL93295.1"/>
    </source>
</evidence>
<dbReference type="EMBL" id="BBPA01000036">
    <property type="protein sequence ID" value="GAL93295.1"/>
    <property type="molecule type" value="Genomic_DNA"/>
</dbReference>
<evidence type="ECO:0000256" key="1">
    <source>
        <dbReference type="SAM" id="MobiDB-lite"/>
    </source>
</evidence>
<comment type="caution">
    <text evidence="2">The sequence shown here is derived from an EMBL/GenBank/DDBJ whole genome shotgun (WGS) entry which is preliminary data.</text>
</comment>